<proteinExistence type="predicted"/>
<dbReference type="PANTHER" id="PTHR30146">
    <property type="entry name" value="LACI-RELATED TRANSCRIPTIONAL REPRESSOR"/>
    <property type="match status" value="1"/>
</dbReference>
<dbReference type="RefSeq" id="WP_075086512.1">
    <property type="nucleotide sequence ID" value="NZ_CP042912.1"/>
</dbReference>
<keyword evidence="3" id="KW-0804">Transcription</keyword>
<evidence type="ECO:0000256" key="3">
    <source>
        <dbReference type="ARBA" id="ARBA00023163"/>
    </source>
</evidence>
<dbReference type="InterPro" id="IPR009057">
    <property type="entry name" value="Homeodomain-like_sf"/>
</dbReference>
<accession>A0A5B9P817</accession>
<feature type="domain" description="HTH araC/xylS-type" evidence="4">
    <location>
        <begin position="280"/>
        <end position="378"/>
    </location>
</feature>
<evidence type="ECO:0000313" key="5">
    <source>
        <dbReference type="EMBL" id="QEG22464.1"/>
    </source>
</evidence>
<dbReference type="EMBL" id="CP042912">
    <property type="protein sequence ID" value="QEG22464.1"/>
    <property type="molecule type" value="Genomic_DNA"/>
</dbReference>
<evidence type="ECO:0000313" key="6">
    <source>
        <dbReference type="Proteomes" id="UP000322214"/>
    </source>
</evidence>
<name>A0A5B9P817_9BACT</name>
<dbReference type="Pfam" id="PF13377">
    <property type="entry name" value="Peripla_BP_3"/>
    <property type="match status" value="1"/>
</dbReference>
<dbReference type="Pfam" id="PF12833">
    <property type="entry name" value="HTH_18"/>
    <property type="match status" value="1"/>
</dbReference>
<dbReference type="InterPro" id="IPR018060">
    <property type="entry name" value="HTH_AraC"/>
</dbReference>
<dbReference type="SUPFAM" id="SSF53822">
    <property type="entry name" value="Periplasmic binding protein-like I"/>
    <property type="match status" value="1"/>
</dbReference>
<dbReference type="SMART" id="SM00342">
    <property type="entry name" value="HTH_ARAC"/>
    <property type="match status" value="1"/>
</dbReference>
<dbReference type="SUPFAM" id="SSF46689">
    <property type="entry name" value="Homeodomain-like"/>
    <property type="match status" value="2"/>
</dbReference>
<evidence type="ECO:0000256" key="2">
    <source>
        <dbReference type="ARBA" id="ARBA00023125"/>
    </source>
</evidence>
<protein>
    <submittedName>
        <fullName evidence="5">Xylose operon regulatory protein</fullName>
    </submittedName>
</protein>
<dbReference type="Proteomes" id="UP000322214">
    <property type="component" value="Chromosome"/>
</dbReference>
<keyword evidence="2" id="KW-0238">DNA-binding</keyword>
<evidence type="ECO:0000256" key="1">
    <source>
        <dbReference type="ARBA" id="ARBA00023015"/>
    </source>
</evidence>
<dbReference type="STRING" id="980251.GCA_001642875_04851"/>
<dbReference type="InterPro" id="IPR046335">
    <property type="entry name" value="LacI/GalR-like_sensor"/>
</dbReference>
<reference evidence="5 6" key="1">
    <citation type="submission" date="2019-08" db="EMBL/GenBank/DDBJ databases">
        <title>Deep-cultivation of Planctomycetes and their phenomic and genomic characterization uncovers novel biology.</title>
        <authorList>
            <person name="Wiegand S."/>
            <person name="Jogler M."/>
            <person name="Boedeker C."/>
            <person name="Pinto D."/>
            <person name="Vollmers J."/>
            <person name="Rivas-Marin E."/>
            <person name="Kohn T."/>
            <person name="Peeters S.H."/>
            <person name="Heuer A."/>
            <person name="Rast P."/>
            <person name="Oberbeckmann S."/>
            <person name="Bunk B."/>
            <person name="Jeske O."/>
            <person name="Meyerdierks A."/>
            <person name="Storesund J.E."/>
            <person name="Kallscheuer N."/>
            <person name="Luecker S."/>
            <person name="Lage O.M."/>
            <person name="Pohl T."/>
            <person name="Merkel B.J."/>
            <person name="Hornburger P."/>
            <person name="Mueller R.-W."/>
            <person name="Bruemmer F."/>
            <person name="Labrenz M."/>
            <person name="Spormann A.M."/>
            <person name="Op den Camp H."/>
            <person name="Overmann J."/>
            <person name="Amann R."/>
            <person name="Jetten M.S.M."/>
            <person name="Mascher T."/>
            <person name="Medema M.H."/>
            <person name="Devos D.P."/>
            <person name="Kaster A.-K."/>
            <person name="Ovreas L."/>
            <person name="Rohde M."/>
            <person name="Galperin M.Y."/>
            <person name="Jogler C."/>
        </authorList>
    </citation>
    <scope>NUCLEOTIDE SEQUENCE [LARGE SCALE GENOMIC DNA]</scope>
    <source>
        <strain evidence="5 6">FC18</strain>
    </source>
</reference>
<dbReference type="InterPro" id="IPR018062">
    <property type="entry name" value="HTH_AraC-typ_CS"/>
</dbReference>
<dbReference type="PROSITE" id="PS01124">
    <property type="entry name" value="HTH_ARAC_FAMILY_2"/>
    <property type="match status" value="1"/>
</dbReference>
<evidence type="ECO:0000259" key="4">
    <source>
        <dbReference type="PROSITE" id="PS01124"/>
    </source>
</evidence>
<dbReference type="Gene3D" id="1.10.10.60">
    <property type="entry name" value="Homeodomain-like"/>
    <property type="match status" value="1"/>
</dbReference>
<dbReference type="InterPro" id="IPR054031">
    <property type="entry name" value="XylR_PBP1"/>
</dbReference>
<keyword evidence="6" id="KW-1185">Reference proteome</keyword>
<gene>
    <name evidence="5" type="primary">xylR_2</name>
    <name evidence="5" type="ORF">MFFC18_23440</name>
</gene>
<keyword evidence="1" id="KW-0805">Transcription regulation</keyword>
<dbReference type="PANTHER" id="PTHR30146:SF24">
    <property type="entry name" value="XYLOSE OPERON REGULATORY PROTEIN"/>
    <property type="match status" value="1"/>
</dbReference>
<dbReference type="OrthoDB" id="9795616at2"/>
<dbReference type="CDD" id="cd01543">
    <property type="entry name" value="PBP1_XylR"/>
    <property type="match status" value="1"/>
</dbReference>
<dbReference type="Pfam" id="PF22177">
    <property type="entry name" value="PBP1_XylR"/>
    <property type="match status" value="1"/>
</dbReference>
<dbReference type="GO" id="GO:0000976">
    <property type="term" value="F:transcription cis-regulatory region binding"/>
    <property type="evidence" value="ECO:0007669"/>
    <property type="project" value="TreeGrafter"/>
</dbReference>
<dbReference type="Gene3D" id="3.40.50.2300">
    <property type="match status" value="2"/>
</dbReference>
<dbReference type="PROSITE" id="PS00041">
    <property type="entry name" value="HTH_ARAC_FAMILY_1"/>
    <property type="match status" value="1"/>
</dbReference>
<sequence>MKRSVALLIETSNEYARGLLRGVLRYQQEHERWNIDLPEQHRGAAPPKWLAGYSGDGIIARIETEAIAAAVRQSQLPAVDVSAGRFVESIPWVETDDQSISRLAISHFVKRGIQHVAFCGESTFNWSKWRRDAFVAEAKAQNLSVSVFEVGSDDNESTWSKERKRLARWLAQLPDSCGLMAAYDSLAHRVIQLCTEIDRCVPDSIAVVGVDDDPLLCQLATPSLSSIVPDAELAGYTAAEQLDAIMSGEVVPAAGTLLPPIGIATRKSSDTLAVEDPVVAIAGRYILANACNGIQVSDVVAQTDLTRRVLERRFKSSMDITPHEFIVETRLSHAERLLRETNLTLDKVAHRCGIEYAEYLNALFRKHRGMTPGEYRRQNKKTDQ</sequence>
<dbReference type="KEGG" id="mff:MFFC18_23440"/>
<dbReference type="AlphaFoldDB" id="A0A5B9P817"/>
<dbReference type="InterPro" id="IPR028082">
    <property type="entry name" value="Peripla_BP_I"/>
</dbReference>
<dbReference type="GO" id="GO:0003700">
    <property type="term" value="F:DNA-binding transcription factor activity"/>
    <property type="evidence" value="ECO:0007669"/>
    <property type="project" value="InterPro"/>
</dbReference>
<organism evidence="5 6">
    <name type="scientific">Mariniblastus fucicola</name>
    <dbReference type="NCBI Taxonomy" id="980251"/>
    <lineage>
        <taxon>Bacteria</taxon>
        <taxon>Pseudomonadati</taxon>
        <taxon>Planctomycetota</taxon>
        <taxon>Planctomycetia</taxon>
        <taxon>Pirellulales</taxon>
        <taxon>Pirellulaceae</taxon>
        <taxon>Mariniblastus</taxon>
    </lineage>
</organism>